<dbReference type="Proteomes" id="UP000775547">
    <property type="component" value="Unassembled WGS sequence"/>
</dbReference>
<dbReference type="EMBL" id="JABCKV010001210">
    <property type="protein sequence ID" value="KAG5640102.1"/>
    <property type="molecule type" value="Genomic_DNA"/>
</dbReference>
<feature type="chain" id="PRO_5040459847" evidence="2">
    <location>
        <begin position="23"/>
        <end position="309"/>
    </location>
</feature>
<feature type="compositionally biased region" description="Basic and acidic residues" evidence="1">
    <location>
        <begin position="140"/>
        <end position="155"/>
    </location>
</feature>
<sequence>MKTSTIAPAVLACLVPLTLINAGPILSNQLSSRSITDASVDALYFRDIEAEIIARAADLEARGNNHSSKKKEEKKKKKEDDKKKEVPRVKALYPVGSNKSESPTGQFRKLTAGRGDDYFGDYEAVINGVDNPAAGKGNYKKKEDKRDLHEFELEARGNGSGGSTSTTGNKKKKDIHASYPVGNTKSEKPIGTRKQTAGRDDDYFGNWQSKAGGRIQSSGGRNNPSRRDLYDLELEARDLYEARDFLDAELEGRDLFAFELEARDLYETLEARDVLEAALEARDLFEFELEARDLYEAELEARDFIDELD</sequence>
<feature type="region of interest" description="Disordered" evidence="1">
    <location>
        <begin position="129"/>
        <end position="226"/>
    </location>
</feature>
<evidence type="ECO:0000256" key="1">
    <source>
        <dbReference type="SAM" id="MobiDB-lite"/>
    </source>
</evidence>
<dbReference type="AlphaFoldDB" id="A0A9P7G3G0"/>
<evidence type="ECO:0000313" key="3">
    <source>
        <dbReference type="EMBL" id="KAG5640102.1"/>
    </source>
</evidence>
<comment type="caution">
    <text evidence="3">The sequence shown here is derived from an EMBL/GenBank/DDBJ whole genome shotgun (WGS) entry which is preliminary data.</text>
</comment>
<name>A0A9P7G3G0_9AGAR</name>
<feature type="region of interest" description="Disordered" evidence="1">
    <location>
        <begin position="62"/>
        <end position="109"/>
    </location>
</feature>
<proteinExistence type="predicted"/>
<reference evidence="3" key="2">
    <citation type="submission" date="2021-10" db="EMBL/GenBank/DDBJ databases">
        <title>Phylogenomics reveals ancestral predisposition of the termite-cultivated fungus Termitomyces towards a domesticated lifestyle.</title>
        <authorList>
            <person name="Auxier B."/>
            <person name="Grum-Grzhimaylo A."/>
            <person name="Cardenas M.E."/>
            <person name="Lodge J.D."/>
            <person name="Laessoe T."/>
            <person name="Pedersen O."/>
            <person name="Smith M.E."/>
            <person name="Kuyper T.W."/>
            <person name="Franco-Molano E.A."/>
            <person name="Baroni T.J."/>
            <person name="Aanen D.K."/>
        </authorList>
    </citation>
    <scope>NUCLEOTIDE SEQUENCE</scope>
    <source>
        <strain evidence="3">AP01</strain>
        <tissue evidence="3">Mycelium</tissue>
    </source>
</reference>
<feature type="signal peptide" evidence="2">
    <location>
        <begin position="1"/>
        <end position="22"/>
    </location>
</feature>
<organism evidence="3 4">
    <name type="scientific">Asterophora parasitica</name>
    <dbReference type="NCBI Taxonomy" id="117018"/>
    <lineage>
        <taxon>Eukaryota</taxon>
        <taxon>Fungi</taxon>
        <taxon>Dikarya</taxon>
        <taxon>Basidiomycota</taxon>
        <taxon>Agaricomycotina</taxon>
        <taxon>Agaricomycetes</taxon>
        <taxon>Agaricomycetidae</taxon>
        <taxon>Agaricales</taxon>
        <taxon>Tricholomatineae</taxon>
        <taxon>Lyophyllaceae</taxon>
        <taxon>Asterophora</taxon>
    </lineage>
</organism>
<keyword evidence="2" id="KW-0732">Signal</keyword>
<gene>
    <name evidence="3" type="ORF">DXG03_001212</name>
</gene>
<keyword evidence="4" id="KW-1185">Reference proteome</keyword>
<protein>
    <submittedName>
        <fullName evidence="3">Uncharacterized protein</fullName>
    </submittedName>
</protein>
<evidence type="ECO:0000313" key="4">
    <source>
        <dbReference type="Proteomes" id="UP000775547"/>
    </source>
</evidence>
<evidence type="ECO:0000256" key="2">
    <source>
        <dbReference type="SAM" id="SignalP"/>
    </source>
</evidence>
<accession>A0A9P7G3G0</accession>
<dbReference type="OrthoDB" id="3065177at2759"/>
<feature type="compositionally biased region" description="Basic residues" evidence="1">
    <location>
        <begin position="67"/>
        <end position="77"/>
    </location>
</feature>
<reference evidence="3" key="1">
    <citation type="submission" date="2020-07" db="EMBL/GenBank/DDBJ databases">
        <authorList>
            <person name="Nieuwenhuis M."/>
            <person name="Van De Peppel L.J.J."/>
        </authorList>
    </citation>
    <scope>NUCLEOTIDE SEQUENCE</scope>
    <source>
        <strain evidence="3">AP01</strain>
        <tissue evidence="3">Mycelium</tissue>
    </source>
</reference>
<feature type="compositionally biased region" description="Basic and acidic residues" evidence="1">
    <location>
        <begin position="78"/>
        <end position="88"/>
    </location>
</feature>